<sequence>MAGYVGYDPTLDTVIVSHQGSVIEHVVPVITDIQFSLVPLDDSLFPGIGDDILVHRGFRNEQAVTAKDVLDAVTRAMSEYGCTSVTMVGHSLGGAITLIDSIYLPLWLPNRTSFQTVTYGLPRVGNPAFANYIDSHARLTHINNQHDPVPVVPFMSMGYAHPSGEIHIEGNNDWAVCPGMTFPKAHLVFKDDDLDSAGHDNPSGRCIVGADDQVLKTTLADHWGPYNGVMLGCPYNPVWDAA</sequence>
<dbReference type="GO" id="GO:0006629">
    <property type="term" value="P:lipid metabolic process"/>
    <property type="evidence" value="ECO:0007669"/>
    <property type="project" value="InterPro"/>
</dbReference>
<comment type="catalytic activity">
    <reaction evidence="4">
        <text>a monoacylglycerol + H2O = glycerol + a fatty acid + H(+)</text>
        <dbReference type="Rhea" id="RHEA:15245"/>
        <dbReference type="ChEBI" id="CHEBI:15377"/>
        <dbReference type="ChEBI" id="CHEBI:15378"/>
        <dbReference type="ChEBI" id="CHEBI:17408"/>
        <dbReference type="ChEBI" id="CHEBI:17754"/>
        <dbReference type="ChEBI" id="CHEBI:28868"/>
    </reaction>
</comment>
<dbReference type="InterPro" id="IPR002921">
    <property type="entry name" value="Fungal_lipase-type"/>
</dbReference>
<dbReference type="Gene3D" id="3.40.50.1820">
    <property type="entry name" value="alpha/beta hydrolase"/>
    <property type="match status" value="1"/>
</dbReference>
<dbReference type="SUPFAM" id="SSF53474">
    <property type="entry name" value="alpha/beta-Hydrolases"/>
    <property type="match status" value="1"/>
</dbReference>
<dbReference type="Proteomes" id="UP000054217">
    <property type="component" value="Unassembled WGS sequence"/>
</dbReference>
<reference evidence="7" key="2">
    <citation type="submission" date="2015-01" db="EMBL/GenBank/DDBJ databases">
        <title>Evolutionary Origins and Diversification of the Mycorrhizal Mutualists.</title>
        <authorList>
            <consortium name="DOE Joint Genome Institute"/>
            <consortium name="Mycorrhizal Genomics Consortium"/>
            <person name="Kohler A."/>
            <person name="Kuo A."/>
            <person name="Nagy L.G."/>
            <person name="Floudas D."/>
            <person name="Copeland A."/>
            <person name="Barry K.W."/>
            <person name="Cichocki N."/>
            <person name="Veneault-Fourrey C."/>
            <person name="LaButti K."/>
            <person name="Lindquist E.A."/>
            <person name="Lipzen A."/>
            <person name="Lundell T."/>
            <person name="Morin E."/>
            <person name="Murat C."/>
            <person name="Riley R."/>
            <person name="Ohm R."/>
            <person name="Sun H."/>
            <person name="Tunlid A."/>
            <person name="Henrissat B."/>
            <person name="Grigoriev I.V."/>
            <person name="Hibbett D.S."/>
            <person name="Martin F."/>
        </authorList>
    </citation>
    <scope>NUCLEOTIDE SEQUENCE [LARGE SCALE GENOMIC DNA]</scope>
    <source>
        <strain evidence="7">Marx 270</strain>
    </source>
</reference>
<dbReference type="CDD" id="cd00519">
    <property type="entry name" value="Lipase_3"/>
    <property type="match status" value="1"/>
</dbReference>
<organism evidence="6 7">
    <name type="scientific">Pisolithus tinctorius Marx 270</name>
    <dbReference type="NCBI Taxonomy" id="870435"/>
    <lineage>
        <taxon>Eukaryota</taxon>
        <taxon>Fungi</taxon>
        <taxon>Dikarya</taxon>
        <taxon>Basidiomycota</taxon>
        <taxon>Agaricomycotina</taxon>
        <taxon>Agaricomycetes</taxon>
        <taxon>Agaricomycetidae</taxon>
        <taxon>Boletales</taxon>
        <taxon>Sclerodermatineae</taxon>
        <taxon>Pisolithaceae</taxon>
        <taxon>Pisolithus</taxon>
    </lineage>
</organism>
<dbReference type="InParanoid" id="A0A0C3P3H2"/>
<dbReference type="HOGENOM" id="CLU_032957_9_2_1"/>
<evidence type="ECO:0000256" key="3">
    <source>
        <dbReference type="ARBA" id="ARBA00047591"/>
    </source>
</evidence>
<name>A0A0C3P3H2_PISTI</name>
<comment type="catalytic activity">
    <reaction evidence="3">
        <text>a diacylglycerol + H2O = a monoacylglycerol + a fatty acid + H(+)</text>
        <dbReference type="Rhea" id="RHEA:32731"/>
        <dbReference type="ChEBI" id="CHEBI:15377"/>
        <dbReference type="ChEBI" id="CHEBI:15378"/>
        <dbReference type="ChEBI" id="CHEBI:17408"/>
        <dbReference type="ChEBI" id="CHEBI:18035"/>
        <dbReference type="ChEBI" id="CHEBI:28868"/>
    </reaction>
</comment>
<dbReference type="EMBL" id="KN831959">
    <property type="protein sequence ID" value="KIO07580.1"/>
    <property type="molecule type" value="Genomic_DNA"/>
</dbReference>
<gene>
    <name evidence="6" type="ORF">M404DRAFT_23459</name>
</gene>
<dbReference type="PANTHER" id="PTHR45856">
    <property type="entry name" value="ALPHA/BETA-HYDROLASES SUPERFAMILY PROTEIN"/>
    <property type="match status" value="1"/>
</dbReference>
<evidence type="ECO:0000313" key="7">
    <source>
        <dbReference type="Proteomes" id="UP000054217"/>
    </source>
</evidence>
<reference evidence="6 7" key="1">
    <citation type="submission" date="2014-04" db="EMBL/GenBank/DDBJ databases">
        <authorList>
            <consortium name="DOE Joint Genome Institute"/>
            <person name="Kuo A."/>
            <person name="Kohler A."/>
            <person name="Costa M.D."/>
            <person name="Nagy L.G."/>
            <person name="Floudas D."/>
            <person name="Copeland A."/>
            <person name="Barry K.W."/>
            <person name="Cichocki N."/>
            <person name="Veneault-Fourrey C."/>
            <person name="LaButti K."/>
            <person name="Lindquist E.A."/>
            <person name="Lipzen A."/>
            <person name="Lundell T."/>
            <person name="Morin E."/>
            <person name="Murat C."/>
            <person name="Sun H."/>
            <person name="Tunlid A."/>
            <person name="Henrissat B."/>
            <person name="Grigoriev I.V."/>
            <person name="Hibbett D.S."/>
            <person name="Martin F."/>
            <person name="Nordberg H.P."/>
            <person name="Cantor M.N."/>
            <person name="Hua S.X."/>
        </authorList>
    </citation>
    <scope>NUCLEOTIDE SEQUENCE [LARGE SCALE GENOMIC DNA]</scope>
    <source>
        <strain evidence="6 7">Marx 270</strain>
    </source>
</reference>
<accession>A0A0C3P3H2</accession>
<feature type="domain" description="Fungal lipase-type" evidence="5">
    <location>
        <begin position="17"/>
        <end position="155"/>
    </location>
</feature>
<dbReference type="InterPro" id="IPR051218">
    <property type="entry name" value="Sec_MonoDiacylglyc_Lipase"/>
</dbReference>
<comment type="similarity">
    <text evidence="2">Belongs to the AB hydrolase superfamily. Lipase family. Class 3 subfamily.</text>
</comment>
<proteinExistence type="inferred from homology"/>
<dbReference type="InterPro" id="IPR029058">
    <property type="entry name" value="AB_hydrolase_fold"/>
</dbReference>
<dbReference type="AlphaFoldDB" id="A0A0C3P3H2"/>
<keyword evidence="1" id="KW-1015">Disulfide bond</keyword>
<keyword evidence="7" id="KW-1185">Reference proteome</keyword>
<dbReference type="STRING" id="870435.A0A0C3P3H2"/>
<dbReference type="Pfam" id="PF01764">
    <property type="entry name" value="Lipase_3"/>
    <property type="match status" value="1"/>
</dbReference>
<evidence type="ECO:0000256" key="2">
    <source>
        <dbReference type="ARBA" id="ARBA00043996"/>
    </source>
</evidence>
<evidence type="ECO:0000259" key="5">
    <source>
        <dbReference type="Pfam" id="PF01764"/>
    </source>
</evidence>
<evidence type="ECO:0000256" key="1">
    <source>
        <dbReference type="ARBA" id="ARBA00023157"/>
    </source>
</evidence>
<evidence type="ECO:0000313" key="6">
    <source>
        <dbReference type="EMBL" id="KIO07580.1"/>
    </source>
</evidence>
<evidence type="ECO:0000256" key="4">
    <source>
        <dbReference type="ARBA" id="ARBA00048461"/>
    </source>
</evidence>
<protein>
    <recommendedName>
        <fullName evidence="5">Fungal lipase-type domain-containing protein</fullName>
    </recommendedName>
</protein>
<dbReference type="OrthoDB" id="426718at2759"/>
<dbReference type="PANTHER" id="PTHR45856:SF25">
    <property type="entry name" value="FUNGAL LIPASE-LIKE DOMAIN-CONTAINING PROTEIN"/>
    <property type="match status" value="1"/>
</dbReference>